<dbReference type="InterPro" id="IPR002509">
    <property type="entry name" value="NODB_dom"/>
</dbReference>
<dbReference type="AlphaFoldDB" id="A0A7X6BDF3"/>
<dbReference type="GO" id="GO:0005975">
    <property type="term" value="P:carbohydrate metabolic process"/>
    <property type="evidence" value="ECO:0007669"/>
    <property type="project" value="InterPro"/>
</dbReference>
<comment type="function">
    <text evidence="1">Is involved in generating a small heat-stable compound (Nod), an acylated oligomer of N-acetylglucosamine, that stimulates mitosis in various plant protoplasts.</text>
</comment>
<comment type="caution">
    <text evidence="8">The sequence shown here is derived from an EMBL/GenBank/DDBJ whole genome shotgun (WGS) entry which is preliminary data.</text>
</comment>
<dbReference type="GO" id="GO:0016810">
    <property type="term" value="F:hydrolase activity, acting on carbon-nitrogen (but not peptide) bonds"/>
    <property type="evidence" value="ECO:0007669"/>
    <property type="project" value="InterPro"/>
</dbReference>
<accession>A0A7X6BDF3</accession>
<evidence type="ECO:0000256" key="5">
    <source>
        <dbReference type="ARBA" id="ARBA00032976"/>
    </source>
</evidence>
<evidence type="ECO:0000256" key="3">
    <source>
        <dbReference type="ARBA" id="ARBA00020071"/>
    </source>
</evidence>
<dbReference type="PANTHER" id="PTHR34216:SF11">
    <property type="entry name" value="CHITOOLIGOSACCHARIDE DEACETYLASE"/>
    <property type="match status" value="1"/>
</dbReference>
<dbReference type="PANTHER" id="PTHR34216">
    <property type="match status" value="1"/>
</dbReference>
<dbReference type="Proteomes" id="UP000531251">
    <property type="component" value="Unassembled WGS sequence"/>
</dbReference>
<proteinExistence type="inferred from homology"/>
<dbReference type="InterPro" id="IPR051398">
    <property type="entry name" value="Polysacch_Deacetylase"/>
</dbReference>
<dbReference type="Pfam" id="PF01522">
    <property type="entry name" value="Polysacc_deac_1"/>
    <property type="match status" value="1"/>
</dbReference>
<evidence type="ECO:0000313" key="8">
    <source>
        <dbReference type="EMBL" id="NJB97652.1"/>
    </source>
</evidence>
<dbReference type="SUPFAM" id="SSF88713">
    <property type="entry name" value="Glycoside hydrolase/deacetylase"/>
    <property type="match status" value="1"/>
</dbReference>
<evidence type="ECO:0000313" key="9">
    <source>
        <dbReference type="Proteomes" id="UP000531251"/>
    </source>
</evidence>
<evidence type="ECO:0000256" key="4">
    <source>
        <dbReference type="ARBA" id="ARBA00022729"/>
    </source>
</evidence>
<organism evidence="8 9">
    <name type="scientific">Sphingomonas trueperi</name>
    <dbReference type="NCBI Taxonomy" id="53317"/>
    <lineage>
        <taxon>Bacteria</taxon>
        <taxon>Pseudomonadati</taxon>
        <taxon>Pseudomonadota</taxon>
        <taxon>Alphaproteobacteria</taxon>
        <taxon>Sphingomonadales</taxon>
        <taxon>Sphingomonadaceae</taxon>
        <taxon>Sphingomonas</taxon>
    </lineage>
</organism>
<feature type="domain" description="NodB homology" evidence="7">
    <location>
        <begin position="28"/>
        <end position="130"/>
    </location>
</feature>
<dbReference type="RefSeq" id="WP_125971882.1">
    <property type="nucleotide sequence ID" value="NZ_BAAADY010000041.1"/>
</dbReference>
<evidence type="ECO:0000256" key="6">
    <source>
        <dbReference type="SAM" id="SignalP"/>
    </source>
</evidence>
<gene>
    <name evidence="8" type="ORF">GGR89_001967</name>
</gene>
<reference evidence="8 9" key="1">
    <citation type="submission" date="2020-03" db="EMBL/GenBank/DDBJ databases">
        <title>Genomic Encyclopedia of Type Strains, Phase IV (KMG-IV): sequencing the most valuable type-strain genomes for metagenomic binning, comparative biology and taxonomic classification.</title>
        <authorList>
            <person name="Goeker M."/>
        </authorList>
    </citation>
    <scope>NUCLEOTIDE SEQUENCE [LARGE SCALE GENOMIC DNA]</scope>
    <source>
        <strain evidence="8 9">DSM 7225</strain>
    </source>
</reference>
<evidence type="ECO:0000256" key="2">
    <source>
        <dbReference type="ARBA" id="ARBA00010973"/>
    </source>
</evidence>
<dbReference type="InterPro" id="IPR011330">
    <property type="entry name" value="Glyco_hydro/deAcase_b/a-brl"/>
</dbReference>
<evidence type="ECO:0000259" key="7">
    <source>
        <dbReference type="Pfam" id="PF01522"/>
    </source>
</evidence>
<name>A0A7X6BDF3_9SPHN</name>
<keyword evidence="4 6" id="KW-0732">Signal</keyword>
<protein>
    <recommendedName>
        <fullName evidence="3">Chitooligosaccharide deacetylase</fullName>
    </recommendedName>
    <alternativeName>
        <fullName evidence="5">Nodulation protein B</fullName>
    </alternativeName>
</protein>
<feature type="signal peptide" evidence="6">
    <location>
        <begin position="1"/>
        <end position="24"/>
    </location>
</feature>
<dbReference type="Gene3D" id="3.20.20.370">
    <property type="entry name" value="Glycoside hydrolase/deacetylase"/>
    <property type="match status" value="1"/>
</dbReference>
<feature type="chain" id="PRO_5031055270" description="Chitooligosaccharide deacetylase" evidence="6">
    <location>
        <begin position="25"/>
        <end position="257"/>
    </location>
</feature>
<evidence type="ECO:0000256" key="1">
    <source>
        <dbReference type="ARBA" id="ARBA00003236"/>
    </source>
</evidence>
<comment type="similarity">
    <text evidence="2">Belongs to the polysaccharide deacetylase family.</text>
</comment>
<keyword evidence="9" id="KW-1185">Reference proteome</keyword>
<sequence length="257" mass="28158">MRVNRRHFAAGLATLVLGAPCARAADGEGGAVSLTYDDGLPSHLDVAAPALERRGLHGTFYVTWDNIVDRVRDWEKMPARGHELGAHTMHHPCNIGPLGPEPFADKEFRPLEAWLDKVAGAARPHDFAYPCDVTDLGPGSANIERARYEALLKRLGMISARNSEGPPNPATWVRRHPYRLQALAVGYDAQPLDVFNYLQRARHERRWAILVFHQVGAGPESDGAVTAAQHEALLDMVLAAGLAVRTVGEQMRRLTSG</sequence>
<dbReference type="EMBL" id="JAATJB010000005">
    <property type="protein sequence ID" value="NJB97652.1"/>
    <property type="molecule type" value="Genomic_DNA"/>
</dbReference>